<evidence type="ECO:0000313" key="4">
    <source>
        <dbReference type="Proteomes" id="UP000447393"/>
    </source>
</evidence>
<feature type="domain" description="Thioredoxin" evidence="2">
    <location>
        <begin position="28"/>
        <end position="189"/>
    </location>
</feature>
<accession>A0A845E0H5</accession>
<dbReference type="PANTHER" id="PTHR42852">
    <property type="entry name" value="THIOL:DISULFIDE INTERCHANGE PROTEIN DSBE"/>
    <property type="match status" value="1"/>
</dbReference>
<dbReference type="AlphaFoldDB" id="A0A845E0H5"/>
<gene>
    <name evidence="3" type="ORF">GLV98_01900</name>
</gene>
<dbReference type="InterPro" id="IPR000866">
    <property type="entry name" value="AhpC/TSA"/>
</dbReference>
<reference evidence="3 4" key="1">
    <citation type="submission" date="2019-11" db="EMBL/GenBank/DDBJ databases">
        <title>Genome sequences of 17 halophilic strains isolated from different environments.</title>
        <authorList>
            <person name="Furrow R.E."/>
        </authorList>
    </citation>
    <scope>NUCLEOTIDE SEQUENCE [LARGE SCALE GENOMIC DNA]</scope>
    <source>
        <strain evidence="3 4">22505_10_Sand</strain>
    </source>
</reference>
<dbReference type="Proteomes" id="UP000447393">
    <property type="component" value="Unassembled WGS sequence"/>
</dbReference>
<proteinExistence type="predicted"/>
<dbReference type="PANTHER" id="PTHR42852:SF13">
    <property type="entry name" value="PROTEIN DIPZ"/>
    <property type="match status" value="1"/>
</dbReference>
<dbReference type="Gene3D" id="3.40.30.10">
    <property type="entry name" value="Glutaredoxin"/>
    <property type="match status" value="1"/>
</dbReference>
<dbReference type="InterPro" id="IPR013766">
    <property type="entry name" value="Thioredoxin_domain"/>
</dbReference>
<evidence type="ECO:0000313" key="3">
    <source>
        <dbReference type="EMBL" id="MYL48213.1"/>
    </source>
</evidence>
<name>A0A845E0H5_9BACI</name>
<dbReference type="SUPFAM" id="SSF52833">
    <property type="entry name" value="Thioredoxin-like"/>
    <property type="match status" value="1"/>
</dbReference>
<dbReference type="EMBL" id="WMEZ01000001">
    <property type="protein sequence ID" value="MYL48213.1"/>
    <property type="molecule type" value="Genomic_DNA"/>
</dbReference>
<comment type="caution">
    <text evidence="3">The sequence shown here is derived from an EMBL/GenBank/DDBJ whole genome shotgun (WGS) entry which is preliminary data.</text>
</comment>
<dbReference type="GO" id="GO:0016491">
    <property type="term" value="F:oxidoreductase activity"/>
    <property type="evidence" value="ECO:0007669"/>
    <property type="project" value="InterPro"/>
</dbReference>
<dbReference type="GO" id="GO:0016209">
    <property type="term" value="F:antioxidant activity"/>
    <property type="evidence" value="ECO:0007669"/>
    <property type="project" value="InterPro"/>
</dbReference>
<evidence type="ECO:0000256" key="1">
    <source>
        <dbReference type="ARBA" id="ARBA00023157"/>
    </source>
</evidence>
<dbReference type="InterPro" id="IPR036249">
    <property type="entry name" value="Thioredoxin-like_sf"/>
</dbReference>
<sequence length="198" mass="22303">MNRQSQTTSLRIILKSTFRKGGAAVPELRLGDLVPNFILPTATGEQFLLEDHQQSHRNCWHLIVFFRGSWSPACVRALRQMEDHLEKFTNEYVTVMAIAAENTSELKHLADKENFTFPLLADEFLSIIEAFGVFIHHRSASEEGMGAFGEPAFFLINHDGELLYQQKQTGPFGRACAGDLLETVRHLKIQQQTKGSAS</sequence>
<protein>
    <submittedName>
        <fullName evidence="3">Redoxin domain-containing protein</fullName>
    </submittedName>
</protein>
<organism evidence="3 4">
    <name type="scientific">Halobacillus litoralis</name>
    <dbReference type="NCBI Taxonomy" id="45668"/>
    <lineage>
        <taxon>Bacteria</taxon>
        <taxon>Bacillati</taxon>
        <taxon>Bacillota</taxon>
        <taxon>Bacilli</taxon>
        <taxon>Bacillales</taxon>
        <taxon>Bacillaceae</taxon>
        <taxon>Halobacillus</taxon>
    </lineage>
</organism>
<dbReference type="InterPro" id="IPR050553">
    <property type="entry name" value="Thioredoxin_ResA/DsbE_sf"/>
</dbReference>
<dbReference type="PROSITE" id="PS51352">
    <property type="entry name" value="THIOREDOXIN_2"/>
    <property type="match status" value="1"/>
</dbReference>
<evidence type="ECO:0000259" key="2">
    <source>
        <dbReference type="PROSITE" id="PS51352"/>
    </source>
</evidence>
<dbReference type="Pfam" id="PF00578">
    <property type="entry name" value="AhpC-TSA"/>
    <property type="match status" value="1"/>
</dbReference>
<keyword evidence="1" id="KW-1015">Disulfide bond</keyword>